<reference evidence="1 2" key="1">
    <citation type="journal article" date="2015" name="Int. J. Syst. Evol. Microbiol.">
        <title>Novibacillus thermophilus gen. nov., sp. nov., a Gram-staining-negative and moderately thermophilic member of the family Thermoactinomycetaceae.</title>
        <authorList>
            <person name="Yang G."/>
            <person name="Chen J."/>
            <person name="Zhou S."/>
        </authorList>
    </citation>
    <scope>NUCLEOTIDE SEQUENCE [LARGE SCALE GENOMIC DNA]</scope>
    <source>
        <strain evidence="1 2">SG-1</strain>
    </source>
</reference>
<gene>
    <name evidence="1" type="ORF">B0W44_12025</name>
</gene>
<organism evidence="1 2">
    <name type="scientific">Novibacillus thermophilus</name>
    <dbReference type="NCBI Taxonomy" id="1471761"/>
    <lineage>
        <taxon>Bacteria</taxon>
        <taxon>Bacillati</taxon>
        <taxon>Bacillota</taxon>
        <taxon>Bacilli</taxon>
        <taxon>Bacillales</taxon>
        <taxon>Thermoactinomycetaceae</taxon>
        <taxon>Novibacillus</taxon>
    </lineage>
</organism>
<dbReference type="AlphaFoldDB" id="A0A1U9K8N2"/>
<sequence length="76" mass="8791">MIKRILLMDSHAQASAVVKAIQNRILELNQLDRQGKLTEEQSRERKLLNEAYERMSSSGKAIPSFVTESNWSEWTK</sequence>
<dbReference type="KEGG" id="ntr:B0W44_12025"/>
<dbReference type="Proteomes" id="UP000188603">
    <property type="component" value="Chromosome"/>
</dbReference>
<name>A0A1U9K8N2_9BACL</name>
<proteinExistence type="predicted"/>
<keyword evidence="2" id="KW-1185">Reference proteome</keyword>
<dbReference type="OrthoDB" id="9941574at2"/>
<dbReference type="RefSeq" id="WP_077720245.1">
    <property type="nucleotide sequence ID" value="NZ_CP019699.1"/>
</dbReference>
<protein>
    <submittedName>
        <fullName evidence="1">Uncharacterized protein</fullName>
    </submittedName>
</protein>
<evidence type="ECO:0000313" key="1">
    <source>
        <dbReference type="EMBL" id="AQS56381.1"/>
    </source>
</evidence>
<accession>A0A1U9K8N2</accession>
<dbReference type="EMBL" id="CP019699">
    <property type="protein sequence ID" value="AQS56381.1"/>
    <property type="molecule type" value="Genomic_DNA"/>
</dbReference>
<evidence type="ECO:0000313" key="2">
    <source>
        <dbReference type="Proteomes" id="UP000188603"/>
    </source>
</evidence>